<protein>
    <submittedName>
        <fullName evidence="1">Uncharacterized protein</fullName>
    </submittedName>
</protein>
<gene>
    <name evidence="1" type="ORF">OBBRIDRAFT_66295</name>
</gene>
<dbReference type="Proteomes" id="UP000250043">
    <property type="component" value="Unassembled WGS sequence"/>
</dbReference>
<name>A0A8E2AQI0_9APHY</name>
<proteinExistence type="predicted"/>
<evidence type="ECO:0000313" key="1">
    <source>
        <dbReference type="EMBL" id="OCH88776.1"/>
    </source>
</evidence>
<dbReference type="EMBL" id="KV722444">
    <property type="protein sequence ID" value="OCH88776.1"/>
    <property type="molecule type" value="Genomic_DNA"/>
</dbReference>
<evidence type="ECO:0000313" key="2">
    <source>
        <dbReference type="Proteomes" id="UP000250043"/>
    </source>
</evidence>
<dbReference type="OrthoDB" id="2423701at2759"/>
<keyword evidence="2" id="KW-1185">Reference proteome</keyword>
<organism evidence="1 2">
    <name type="scientific">Obba rivulosa</name>
    <dbReference type="NCBI Taxonomy" id="1052685"/>
    <lineage>
        <taxon>Eukaryota</taxon>
        <taxon>Fungi</taxon>
        <taxon>Dikarya</taxon>
        <taxon>Basidiomycota</taxon>
        <taxon>Agaricomycotina</taxon>
        <taxon>Agaricomycetes</taxon>
        <taxon>Polyporales</taxon>
        <taxon>Gelatoporiaceae</taxon>
        <taxon>Obba</taxon>
    </lineage>
</organism>
<reference evidence="1 2" key="1">
    <citation type="submission" date="2016-07" db="EMBL/GenBank/DDBJ databases">
        <title>Draft genome of the white-rot fungus Obba rivulosa 3A-2.</title>
        <authorList>
            <consortium name="DOE Joint Genome Institute"/>
            <person name="Miettinen O."/>
            <person name="Riley R."/>
            <person name="Acob R."/>
            <person name="Barry K."/>
            <person name="Cullen D."/>
            <person name="De Vries R."/>
            <person name="Hainaut M."/>
            <person name="Hatakka A."/>
            <person name="Henrissat B."/>
            <person name="Hilden K."/>
            <person name="Kuo R."/>
            <person name="Labutti K."/>
            <person name="Lipzen A."/>
            <person name="Makela M.R."/>
            <person name="Sandor L."/>
            <person name="Spatafora J.W."/>
            <person name="Grigoriev I.V."/>
            <person name="Hibbett D.S."/>
        </authorList>
    </citation>
    <scope>NUCLEOTIDE SEQUENCE [LARGE SCALE GENOMIC DNA]</scope>
    <source>
        <strain evidence="1 2">3A-2</strain>
    </source>
</reference>
<accession>A0A8E2AQI0</accession>
<dbReference type="AlphaFoldDB" id="A0A8E2AQI0"/>
<sequence length="130" mass="14986">MMRPELVPSVGHIDYNRSFFMCFLRGMQPFDNAKISGMMVHGSDSAVFWISDAILRDERAFHIPNKAFLEEVMSYVSRESQIQEMQHGWPASRSDMECFQNRALELVESHGWSAVRPALSVTIRSWIIFG</sequence>